<protein>
    <submittedName>
        <fullName evidence="1">Uncharacterized protein</fullName>
    </submittedName>
</protein>
<dbReference type="EMBL" id="VFIA01000046">
    <property type="protein sequence ID" value="MBC3794444.1"/>
    <property type="molecule type" value="Genomic_DNA"/>
</dbReference>
<accession>A0ABR6WCZ7</accession>
<sequence length="77" mass="8423">MTQSPANIYIPEYSTTNGLSQRGNYILTDQGRQTGDMVCLNNSLPPLSGPAVLTVEQLFHKNGPFPAQSRDIDSRIS</sequence>
<reference evidence="1 2" key="1">
    <citation type="submission" date="2019-06" db="EMBL/GenBank/DDBJ databases">
        <title>Spirosoma utsteinense sp. nov. isolated from Antarctic ice-free soils.</title>
        <authorList>
            <person name="Tahon G."/>
        </authorList>
    </citation>
    <scope>NUCLEOTIDE SEQUENCE [LARGE SCALE GENOMIC DNA]</scope>
    <source>
        <strain evidence="1 2">LMG 31447</strain>
    </source>
</reference>
<organism evidence="1 2">
    <name type="scientific">Spirosoma utsteinense</name>
    <dbReference type="NCBI Taxonomy" id="2585773"/>
    <lineage>
        <taxon>Bacteria</taxon>
        <taxon>Pseudomonadati</taxon>
        <taxon>Bacteroidota</taxon>
        <taxon>Cytophagia</taxon>
        <taxon>Cytophagales</taxon>
        <taxon>Cytophagaceae</taxon>
        <taxon>Spirosoma</taxon>
    </lineage>
</organism>
<proteinExistence type="predicted"/>
<comment type="caution">
    <text evidence="1">The sequence shown here is derived from an EMBL/GenBank/DDBJ whole genome shotgun (WGS) entry which is preliminary data.</text>
</comment>
<dbReference type="Proteomes" id="UP000700732">
    <property type="component" value="Unassembled WGS sequence"/>
</dbReference>
<name>A0ABR6WCZ7_9BACT</name>
<evidence type="ECO:0000313" key="2">
    <source>
        <dbReference type="Proteomes" id="UP000700732"/>
    </source>
</evidence>
<evidence type="ECO:0000313" key="1">
    <source>
        <dbReference type="EMBL" id="MBC3794444.1"/>
    </source>
</evidence>
<keyword evidence="2" id="KW-1185">Reference proteome</keyword>
<gene>
    <name evidence="1" type="ORF">FH603_4973</name>
</gene>